<dbReference type="GO" id="GO:0032259">
    <property type="term" value="P:methylation"/>
    <property type="evidence" value="ECO:0007669"/>
    <property type="project" value="UniProtKB-KW"/>
</dbReference>
<dbReference type="PANTHER" id="PTHR43861">
    <property type="entry name" value="TRANS-ACONITATE 2-METHYLTRANSFERASE-RELATED"/>
    <property type="match status" value="1"/>
</dbReference>
<proteinExistence type="predicted"/>
<evidence type="ECO:0000259" key="1">
    <source>
        <dbReference type="Pfam" id="PF08241"/>
    </source>
</evidence>
<keyword evidence="2" id="KW-0489">Methyltransferase</keyword>
<dbReference type="InterPro" id="IPR029063">
    <property type="entry name" value="SAM-dependent_MTases_sf"/>
</dbReference>
<dbReference type="SUPFAM" id="SSF53335">
    <property type="entry name" value="S-adenosyl-L-methionine-dependent methyltransferases"/>
    <property type="match status" value="1"/>
</dbReference>
<dbReference type="PANTHER" id="PTHR43861:SF1">
    <property type="entry name" value="TRANS-ACONITATE 2-METHYLTRANSFERASE"/>
    <property type="match status" value="1"/>
</dbReference>
<dbReference type="EMBL" id="CP130318">
    <property type="protein sequence ID" value="WNQ09623.1"/>
    <property type="molecule type" value="Genomic_DNA"/>
</dbReference>
<dbReference type="KEGG" id="paun:MJA45_18555"/>
<gene>
    <name evidence="2" type="ORF">MJA45_18555</name>
</gene>
<dbReference type="Gene3D" id="3.40.50.150">
    <property type="entry name" value="Vaccinia Virus protein VP39"/>
    <property type="match status" value="1"/>
</dbReference>
<protein>
    <submittedName>
        <fullName evidence="2">Class I SAM-dependent methyltransferase</fullName>
        <ecNumber evidence="2">2.1.1.-</ecNumber>
    </submittedName>
</protein>
<evidence type="ECO:0000313" key="3">
    <source>
        <dbReference type="Proteomes" id="UP001305702"/>
    </source>
</evidence>
<keyword evidence="2" id="KW-0808">Transferase</keyword>
<evidence type="ECO:0000313" key="2">
    <source>
        <dbReference type="EMBL" id="WNQ09623.1"/>
    </source>
</evidence>
<accession>A0AA96LAL9</accession>
<dbReference type="GO" id="GO:0008757">
    <property type="term" value="F:S-adenosylmethionine-dependent methyltransferase activity"/>
    <property type="evidence" value="ECO:0007669"/>
    <property type="project" value="InterPro"/>
</dbReference>
<organism evidence="2 3">
    <name type="scientific">Paenibacillus aurantius</name>
    <dbReference type="NCBI Taxonomy" id="2918900"/>
    <lineage>
        <taxon>Bacteria</taxon>
        <taxon>Bacillati</taxon>
        <taxon>Bacillota</taxon>
        <taxon>Bacilli</taxon>
        <taxon>Bacillales</taxon>
        <taxon>Paenibacillaceae</taxon>
        <taxon>Paenibacillus</taxon>
    </lineage>
</organism>
<dbReference type="Proteomes" id="UP001305702">
    <property type="component" value="Chromosome"/>
</dbReference>
<dbReference type="AlphaFoldDB" id="A0AA96LAL9"/>
<dbReference type="RefSeq" id="WP_315603395.1">
    <property type="nucleotide sequence ID" value="NZ_CP130318.1"/>
</dbReference>
<name>A0AA96LAL9_9BACL</name>
<dbReference type="CDD" id="cd02440">
    <property type="entry name" value="AdoMet_MTases"/>
    <property type="match status" value="1"/>
</dbReference>
<keyword evidence="3" id="KW-1185">Reference proteome</keyword>
<dbReference type="InterPro" id="IPR013216">
    <property type="entry name" value="Methyltransf_11"/>
</dbReference>
<reference evidence="2 3" key="1">
    <citation type="submission" date="2022-02" db="EMBL/GenBank/DDBJ databases">
        <title>Paenibacillus sp. MBLB1776 Whole Genome Shotgun Sequencing.</title>
        <authorList>
            <person name="Hwang C.Y."/>
            <person name="Cho E.-S."/>
            <person name="Seo M.-J."/>
        </authorList>
    </citation>
    <scope>NUCLEOTIDE SEQUENCE [LARGE SCALE GENOMIC DNA]</scope>
    <source>
        <strain evidence="2 3">MBLB1776</strain>
    </source>
</reference>
<dbReference type="EC" id="2.1.1.-" evidence="2"/>
<feature type="domain" description="Methyltransferase type 11" evidence="1">
    <location>
        <begin position="54"/>
        <end position="151"/>
    </location>
</feature>
<dbReference type="Pfam" id="PF08241">
    <property type="entry name" value="Methyltransf_11"/>
    <property type="match status" value="1"/>
</dbReference>
<sequence>MFKEEERIKINKDAWNIVAPQFFEGSFTNLEYGMYAPSEEELNFLGDLKGKVILEVGCGSGHTLEYMARAGAGELFGVDLSTAQLESAKKVNSQFNIPITLIESPMEELKGVPRNYFDIAISIYALGWTVNLSKTLSNIFDALKPGGVFVFSWEHPVHSLLEYRDGKLVFKRSYVEEGYEKHESWRTVSIVMHYRKLSTYINGLIKAGFIIDQVVEETRIPENDTGEPNQWYSAEKARTLPPDLIIKSHKPDFNIG</sequence>